<gene>
    <name evidence="1" type="ORF">MNBD_GAMMA10-2670</name>
</gene>
<protein>
    <submittedName>
        <fullName evidence="1">Uncharacterized protein</fullName>
    </submittedName>
</protein>
<proteinExistence type="predicted"/>
<feature type="non-terminal residue" evidence="1">
    <location>
        <position position="218"/>
    </location>
</feature>
<evidence type="ECO:0000313" key="1">
    <source>
        <dbReference type="EMBL" id="VAW62937.1"/>
    </source>
</evidence>
<name>A0A3B0XIM4_9ZZZZ</name>
<dbReference type="AlphaFoldDB" id="A0A3B0XIM4"/>
<sequence>MRITNFKQVFKSGLVALLTGTAFLWPVKNASAAASLTSSTSSFISADLANRPDYMDSAGVWNGSIEVTNTLGDTFRLVLRNDASLNNVQDNTAFGIDLSAGLPTGFRLPVPTFSLGTVTGVPIDVNGAANCPGINAIATQAGTTVSIATLFTDGSPADIAPQCSYTFNLGLTTSTVIPFVVNGNYTIDFTINYTDFLTAPDPQTETETIVVEVRAGDV</sequence>
<accession>A0A3B0XIM4</accession>
<dbReference type="EMBL" id="UOFJ01000082">
    <property type="protein sequence ID" value="VAW62937.1"/>
    <property type="molecule type" value="Genomic_DNA"/>
</dbReference>
<organism evidence="1">
    <name type="scientific">hydrothermal vent metagenome</name>
    <dbReference type="NCBI Taxonomy" id="652676"/>
    <lineage>
        <taxon>unclassified sequences</taxon>
        <taxon>metagenomes</taxon>
        <taxon>ecological metagenomes</taxon>
    </lineage>
</organism>
<reference evidence="1" key="1">
    <citation type="submission" date="2018-06" db="EMBL/GenBank/DDBJ databases">
        <authorList>
            <person name="Zhirakovskaya E."/>
        </authorList>
    </citation>
    <scope>NUCLEOTIDE SEQUENCE</scope>
</reference>